<sequence>MNTIKEELLSAFLDDESGDFERRRLLDELKKDEELGQTLSRYAFMGEAMRAGKGQSMGTGVSLLSRIQAELEDEPAYTADNVVPMPSRVTAAAPAANAANAGSVTKLHSYRWLGMGMAATVAAVAVGAMLFVSQPEAPTAQMAAALPATPSKTATVVADAGNTDARIQQVGRIDPQTRDILKQYVSQHVKYASTTVIAPSIRAVSYAND</sequence>
<evidence type="ECO:0000313" key="3">
    <source>
        <dbReference type="EMBL" id="OQX00492.1"/>
    </source>
</evidence>
<reference evidence="3 4" key="1">
    <citation type="submission" date="2017-01" db="EMBL/GenBank/DDBJ databases">
        <title>Novel large sulfur bacteria in the metagenomes of groundwater-fed chemosynthetic microbial mats in the Lake Huron basin.</title>
        <authorList>
            <person name="Sharrar A.M."/>
            <person name="Flood B.E."/>
            <person name="Bailey J.V."/>
            <person name="Jones D.S."/>
            <person name="Biddanda B."/>
            <person name="Ruberg S.A."/>
            <person name="Marcus D.N."/>
            <person name="Dick G.J."/>
        </authorList>
    </citation>
    <scope>NUCLEOTIDE SEQUENCE [LARGE SCALE GENOMIC DNA]</scope>
    <source>
        <strain evidence="3">A8</strain>
    </source>
</reference>
<proteinExistence type="predicted"/>
<dbReference type="GO" id="GO:0016989">
    <property type="term" value="F:sigma factor antagonist activity"/>
    <property type="evidence" value="ECO:0007669"/>
    <property type="project" value="InterPro"/>
</dbReference>
<evidence type="ECO:0000259" key="2">
    <source>
        <dbReference type="Pfam" id="PF03872"/>
    </source>
</evidence>
<dbReference type="PANTHER" id="PTHR38104">
    <property type="match status" value="1"/>
</dbReference>
<dbReference type="CDD" id="cd16328">
    <property type="entry name" value="RseA_N"/>
    <property type="match status" value="1"/>
</dbReference>
<dbReference type="PANTHER" id="PTHR38104:SF1">
    <property type="entry name" value="ANTI-SIGMA-E FACTOR RSEA"/>
    <property type="match status" value="1"/>
</dbReference>
<evidence type="ECO:0000256" key="1">
    <source>
        <dbReference type="SAM" id="Phobius"/>
    </source>
</evidence>
<dbReference type="Pfam" id="PF03872">
    <property type="entry name" value="RseA_N"/>
    <property type="match status" value="1"/>
</dbReference>
<evidence type="ECO:0000313" key="4">
    <source>
        <dbReference type="Proteomes" id="UP000192491"/>
    </source>
</evidence>
<organism evidence="3 4">
    <name type="scientific">Thiothrix lacustris</name>
    <dbReference type="NCBI Taxonomy" id="525917"/>
    <lineage>
        <taxon>Bacteria</taxon>
        <taxon>Pseudomonadati</taxon>
        <taxon>Pseudomonadota</taxon>
        <taxon>Gammaproteobacteria</taxon>
        <taxon>Thiotrichales</taxon>
        <taxon>Thiotrichaceae</taxon>
        <taxon>Thiothrix</taxon>
    </lineage>
</organism>
<keyword evidence="1" id="KW-0472">Membrane</keyword>
<name>A0A1Y1Q9N6_9GAMM</name>
<comment type="caution">
    <text evidence="3">The sequence shown here is derived from an EMBL/GenBank/DDBJ whole genome shotgun (WGS) entry which is preliminary data.</text>
</comment>
<dbReference type="Gene3D" id="1.10.10.880">
    <property type="entry name" value="Anti sigma-E protein RseA, N-terminal domain"/>
    <property type="match status" value="1"/>
</dbReference>
<dbReference type="InterPro" id="IPR036147">
    <property type="entry name" value="Anti-sigma_E_RseA_N_sf"/>
</dbReference>
<dbReference type="STRING" id="1123401.GCA_000621325_01025"/>
<feature type="domain" description="Anti sigma-E protein RseA N-terminal" evidence="2">
    <location>
        <begin position="6"/>
        <end position="86"/>
    </location>
</feature>
<accession>A0A1Y1Q9N6</accession>
<dbReference type="EMBL" id="MTEJ01000640">
    <property type="protein sequence ID" value="OQX00492.1"/>
    <property type="molecule type" value="Genomic_DNA"/>
</dbReference>
<dbReference type="SUPFAM" id="SSF89069">
    <property type="entry name" value="N-terminal, cytoplasmic domain of anti-sigmaE factor RseA"/>
    <property type="match status" value="1"/>
</dbReference>
<dbReference type="Proteomes" id="UP000192491">
    <property type="component" value="Unassembled WGS sequence"/>
</dbReference>
<protein>
    <recommendedName>
        <fullName evidence="2">Anti sigma-E protein RseA N-terminal domain-containing protein</fullName>
    </recommendedName>
</protein>
<dbReference type="AlphaFoldDB" id="A0A1Y1Q9N6"/>
<keyword evidence="1" id="KW-0812">Transmembrane</keyword>
<dbReference type="InterPro" id="IPR005572">
    <property type="entry name" value="Anti-sigma_E_RseA_N"/>
</dbReference>
<feature type="transmembrane region" description="Helical" evidence="1">
    <location>
        <begin position="112"/>
        <end position="132"/>
    </location>
</feature>
<keyword evidence="1" id="KW-1133">Transmembrane helix</keyword>
<dbReference type="InterPro" id="IPR052383">
    <property type="entry name" value="Anti-sigma-E_RseA-like"/>
</dbReference>
<gene>
    <name evidence="3" type="ORF">BWK73_48280</name>
</gene>